<name>A0ABY5PCY0_9ACTN</name>
<dbReference type="InterPro" id="IPR011990">
    <property type="entry name" value="TPR-like_helical_dom_sf"/>
</dbReference>
<dbReference type="EMBL" id="CP088295">
    <property type="protein sequence ID" value="UUY02519.1"/>
    <property type="molecule type" value="Genomic_DNA"/>
</dbReference>
<proteinExistence type="predicted"/>
<evidence type="ECO:0008006" key="3">
    <source>
        <dbReference type="Google" id="ProtNLM"/>
    </source>
</evidence>
<dbReference type="Proteomes" id="UP001058860">
    <property type="component" value="Chromosome"/>
</dbReference>
<reference evidence="2" key="1">
    <citation type="submission" date="2021-11" db="EMBL/GenBank/DDBJ databases">
        <title>Cultivation dependent microbiological survey of springs from the worlds oldest radium mine currently devoted to the extraction of radon-saturated water.</title>
        <authorList>
            <person name="Kapinusova G."/>
            <person name="Smrhova T."/>
            <person name="Strejcek M."/>
            <person name="Suman J."/>
            <person name="Jani K."/>
            <person name="Pajer P."/>
            <person name="Uhlik O."/>
        </authorList>
    </citation>
    <scope>NUCLEOTIDE SEQUENCE [LARGE SCALE GENOMIC DNA]</scope>
    <source>
        <strain evidence="2">J379</strain>
    </source>
</reference>
<evidence type="ECO:0000313" key="1">
    <source>
        <dbReference type="EMBL" id="UUY02519.1"/>
    </source>
</evidence>
<dbReference type="SUPFAM" id="SSF48452">
    <property type="entry name" value="TPR-like"/>
    <property type="match status" value="1"/>
</dbReference>
<organism evidence="1 2">
    <name type="scientific">Svornostia abyssi</name>
    <dbReference type="NCBI Taxonomy" id="2898438"/>
    <lineage>
        <taxon>Bacteria</taxon>
        <taxon>Bacillati</taxon>
        <taxon>Actinomycetota</taxon>
        <taxon>Thermoleophilia</taxon>
        <taxon>Solirubrobacterales</taxon>
        <taxon>Baekduiaceae</taxon>
        <taxon>Svornostia</taxon>
    </lineage>
</organism>
<protein>
    <recommendedName>
        <fullName evidence="3">Tetratricopeptide repeat protein</fullName>
    </recommendedName>
</protein>
<keyword evidence="2" id="KW-1185">Reference proteome</keyword>
<accession>A0ABY5PCY0</accession>
<evidence type="ECO:0000313" key="2">
    <source>
        <dbReference type="Proteomes" id="UP001058860"/>
    </source>
</evidence>
<gene>
    <name evidence="1" type="ORF">LRS13_17705</name>
</gene>
<sequence length="179" mass="19633">MADAGEDAERVAVMEGAVRRFPDDPDARVWYASALLDIRPAHALEEAAQAAALDVDNARRIARVAHMHYLLGATDEAARYLKQAIVVSPPHDLALEAEIAVLGGQLAAHAGEAELAEEAFRAAVETLPEHEHYWVVLVQFLADRGRLDDARRAHSRATRVASESEELDRLREALDIEDA</sequence>
<dbReference type="RefSeq" id="WP_353863046.1">
    <property type="nucleotide sequence ID" value="NZ_CP088295.1"/>
</dbReference>
<dbReference type="Gene3D" id="1.25.40.10">
    <property type="entry name" value="Tetratricopeptide repeat domain"/>
    <property type="match status" value="2"/>
</dbReference>